<sequence length="1456" mass="162607">MLKTVSQSAPTNHFENGVTGVQDPPVNSVGNPFTGAMNNLSGAGRDAQQTASSDWNTDIFQVDSSNQNADIFQATPSYENTNIFQTVTSSWNTTGFSRTFPSSPQVDIFQPHPSSVETHVTEFKPSTVPFGIFQSTEFDQNVDIFQKPKPAVPKRPDASAFNLKSNTPVSQSTPSEVSSISSQQKDSPVSDSSWLHGLQVTPSALSDACETPSFMKDNPFAPSSRASTSSPQVEIFQPVTEIKSSSRPFEVYQSPPSSQEADIFEKPKPEVPERPNVLKLRLRNDVPFTQKTPSPASSHAFQTPSSMRDIPFGPIQNNVCHEFFSDTPSSVTPDLFRAPSTHSSIFQPTPFSQVLSLVQPSHTARNPFHPTPNGKPSFGGTEKAAENMSTDREVNIVLTTPGGTERAACSNTPSDVTNGTISSSSQEHGTPISTASEFSRVKETVGVVVFPVPDSAVILQEAPTQGEEGSPSDVNIVLSGEERCVEDWPEDSPQLASNWKPSGTLRLRRESILDKLTDDSKLRDNGALYQRSEQQSGTSTLTQELQEGLLIDVCSSDNGEDQTHGEGSKWGNKLKFKSSKVLRRKSKEKLSIGQNTPENHLALELYEGPVGQRAGSVFLPTNPITPQWGVDTNDGVFSPTTPIISEDTTEDDMKATSVSTSQKRKVPKKRLSSLHRRTLRDKQYHHHNIDDDDDDDSLHQDLEEVPPEEAPSPFSDTPTWPKEEQELHESKDIFVPHDISSKDNELHAQDNFYEHKEWDYDGVHLPQENAFLHEDAPPYEGVHHEHKNNGLHLPQEQAFLDEDPPAYGEAVHHQQDYNGMHLPQGKAFLDEDPPAYKNTLHQKHNHNEYHLPPEKAFLDEDTPQKETLHQETYEEEEQRGKQKKKRKSSVKITVPHLTWRHSNNHHTHGGSPGMQSRDYDSPQGAEGYNSPDSTKSDYYFSASPKERHLFPAAEEESLKFTSMEDYLGSSPAHNSTDFFTTAEKQTMTDRTDRTMQYCKPKKPSKFGIQRRRKSKDKFFEHGSRHSGSDYQPSPQFQSDPMEDEFFREDADVFMEGRYGKADTRKTEENYGTEFLENNFPEKCTIYEEDDGLYGRDPSPGKKKKSRKISVPHMGRKNSRSKSQQYDDPPGATSSDYYMSDAAKVEWRSSQMDMRRTEEYEDRELEELPEEDEGDTDSLMEWWNTVEMWDEVPSDEESTLKEEEIKTFTQLADKVHHGLRVFNKVFMENAEVLYQHVLILHAIADDLSNFHRRAKVGSITGGTTMAVGGAAAITGLALAPLTLGASLLVSAVGLGVLTAGGVTSASAAISDKVNDAHDRKKIELVAGDYLTRLTEVARCLGFVREGMCRLSRHPLLRRNNYYASSDWEVRRALQMVSLVREPADQAAAVAERGTAALSGLFKHMERYFVDKNGKQELRKTCKKEATGQVHSVATLLQEGLTELNSIREQMLDAYGNI</sequence>
<feature type="region of interest" description="Disordered" evidence="2">
    <location>
        <begin position="1090"/>
        <end position="1136"/>
    </location>
</feature>
<name>A0ABD1IW25_9TELE</name>
<feature type="compositionally biased region" description="Polar residues" evidence="2">
    <location>
        <begin position="409"/>
        <end position="433"/>
    </location>
</feature>
<feature type="compositionally biased region" description="Polar residues" evidence="2">
    <location>
        <begin position="1028"/>
        <end position="1038"/>
    </location>
</feature>
<comment type="caution">
    <text evidence="3">The sequence shown here is derived from an EMBL/GenBank/DDBJ whole genome shotgun (WGS) entry which is preliminary data.</text>
</comment>
<dbReference type="Pfam" id="PF05461">
    <property type="entry name" value="ApoL"/>
    <property type="match status" value="1"/>
</dbReference>
<feature type="region of interest" description="Disordered" evidence="2">
    <location>
        <begin position="1"/>
        <end position="52"/>
    </location>
</feature>
<feature type="region of interest" description="Disordered" evidence="2">
    <location>
        <begin position="629"/>
        <end position="727"/>
    </location>
</feature>
<feature type="region of interest" description="Disordered" evidence="2">
    <location>
        <begin position="209"/>
        <end position="232"/>
    </location>
</feature>
<evidence type="ECO:0000256" key="2">
    <source>
        <dbReference type="SAM" id="MobiDB-lite"/>
    </source>
</evidence>
<protein>
    <submittedName>
        <fullName evidence="3">Uncharacterized protein</fullName>
    </submittedName>
</protein>
<feature type="compositionally biased region" description="Acidic residues" evidence="2">
    <location>
        <begin position="1158"/>
        <end position="1175"/>
    </location>
</feature>
<feature type="compositionally biased region" description="Basic and acidic residues" evidence="2">
    <location>
        <begin position="1016"/>
        <end position="1027"/>
    </location>
</feature>
<feature type="compositionally biased region" description="Basic residues" evidence="2">
    <location>
        <begin position="898"/>
        <end position="908"/>
    </location>
</feature>
<feature type="region of interest" description="Disordered" evidence="2">
    <location>
        <begin position="868"/>
        <end position="939"/>
    </location>
</feature>
<accession>A0ABD1IW25</accession>
<feature type="compositionally biased region" description="Basic residues" evidence="2">
    <location>
        <begin position="1000"/>
        <end position="1015"/>
    </location>
</feature>
<feature type="compositionally biased region" description="Polar residues" evidence="2">
    <location>
        <begin position="28"/>
        <end position="52"/>
    </location>
</feature>
<dbReference type="InterPro" id="IPR008405">
    <property type="entry name" value="ApoL"/>
</dbReference>
<feature type="region of interest" description="Disordered" evidence="2">
    <location>
        <begin position="147"/>
        <end position="194"/>
    </location>
</feature>
<feature type="compositionally biased region" description="Polar residues" evidence="2">
    <location>
        <begin position="1120"/>
        <end position="1136"/>
    </location>
</feature>
<gene>
    <name evidence="3" type="ORF">ACEWY4_024910</name>
</gene>
<feature type="compositionally biased region" description="Polar residues" evidence="2">
    <location>
        <begin position="1"/>
        <end position="14"/>
    </location>
</feature>
<evidence type="ECO:0000313" key="4">
    <source>
        <dbReference type="Proteomes" id="UP001591681"/>
    </source>
</evidence>
<feature type="compositionally biased region" description="Basic residues" evidence="2">
    <location>
        <begin position="662"/>
        <end position="686"/>
    </location>
</feature>
<evidence type="ECO:0000256" key="1">
    <source>
        <dbReference type="ARBA" id="ARBA00010090"/>
    </source>
</evidence>
<feature type="compositionally biased region" description="Basic and acidic residues" evidence="2">
    <location>
        <begin position="1148"/>
        <end position="1157"/>
    </location>
</feature>
<keyword evidence="4" id="KW-1185">Reference proteome</keyword>
<comment type="similarity">
    <text evidence="1">Belongs to the apolipoprotein L family.</text>
</comment>
<organism evidence="3 4">
    <name type="scientific">Coilia grayii</name>
    <name type="common">Gray's grenadier anchovy</name>
    <dbReference type="NCBI Taxonomy" id="363190"/>
    <lineage>
        <taxon>Eukaryota</taxon>
        <taxon>Metazoa</taxon>
        <taxon>Chordata</taxon>
        <taxon>Craniata</taxon>
        <taxon>Vertebrata</taxon>
        <taxon>Euteleostomi</taxon>
        <taxon>Actinopterygii</taxon>
        <taxon>Neopterygii</taxon>
        <taxon>Teleostei</taxon>
        <taxon>Clupei</taxon>
        <taxon>Clupeiformes</taxon>
        <taxon>Clupeoidei</taxon>
        <taxon>Engraulidae</taxon>
        <taxon>Coilinae</taxon>
        <taxon>Coilia</taxon>
    </lineage>
</organism>
<evidence type="ECO:0000313" key="3">
    <source>
        <dbReference type="EMBL" id="KAL2079166.1"/>
    </source>
</evidence>
<dbReference type="EMBL" id="JBHFQA010000022">
    <property type="protein sequence ID" value="KAL2079166.1"/>
    <property type="molecule type" value="Genomic_DNA"/>
</dbReference>
<feature type="region of interest" description="Disordered" evidence="2">
    <location>
        <begin position="1000"/>
        <end position="1040"/>
    </location>
</feature>
<feature type="compositionally biased region" description="Polar residues" evidence="2">
    <location>
        <begin position="162"/>
        <end position="193"/>
    </location>
</feature>
<proteinExistence type="inferred from homology"/>
<feature type="region of interest" description="Disordered" evidence="2">
    <location>
        <begin position="403"/>
        <end position="433"/>
    </location>
</feature>
<feature type="compositionally biased region" description="Basic residues" evidence="2">
    <location>
        <begin position="1100"/>
        <end position="1119"/>
    </location>
</feature>
<dbReference type="PANTHER" id="PTHR14096:SF64">
    <property type="match status" value="1"/>
</dbReference>
<reference evidence="3 4" key="1">
    <citation type="submission" date="2024-09" db="EMBL/GenBank/DDBJ databases">
        <title>A chromosome-level genome assembly of Gray's grenadier anchovy, Coilia grayii.</title>
        <authorList>
            <person name="Fu Z."/>
        </authorList>
    </citation>
    <scope>NUCLEOTIDE SEQUENCE [LARGE SCALE GENOMIC DNA]</scope>
    <source>
        <strain evidence="3">G4</strain>
        <tissue evidence="3">Muscle</tissue>
    </source>
</reference>
<dbReference type="PANTHER" id="PTHR14096">
    <property type="entry name" value="APOLIPOPROTEIN L"/>
    <property type="match status" value="1"/>
</dbReference>
<dbReference type="Proteomes" id="UP001591681">
    <property type="component" value="Unassembled WGS sequence"/>
</dbReference>
<feature type="region of interest" description="Disordered" evidence="2">
    <location>
        <begin position="1148"/>
        <end position="1175"/>
    </location>
</feature>
<feature type="region of interest" description="Disordered" evidence="2">
    <location>
        <begin position="364"/>
        <end position="383"/>
    </location>
</feature>